<keyword evidence="2" id="KW-1133">Transmembrane helix</keyword>
<dbReference type="EMBL" id="JELW01000005">
    <property type="protein sequence ID" value="EXV02275.1"/>
    <property type="molecule type" value="Genomic_DNA"/>
</dbReference>
<keyword evidence="2" id="KW-0472">Membrane</keyword>
<proteinExistence type="predicted"/>
<dbReference type="AlphaFoldDB" id="A0A0A1UXE7"/>
<protein>
    <submittedName>
        <fullName evidence="3">Uncharacterized protein</fullName>
    </submittedName>
</protein>
<accession>A0A0A1UXE7</accession>
<feature type="compositionally biased region" description="Polar residues" evidence="1">
    <location>
        <begin position="1"/>
        <end position="12"/>
    </location>
</feature>
<feature type="region of interest" description="Disordered" evidence="1">
    <location>
        <begin position="329"/>
        <end position="355"/>
    </location>
</feature>
<dbReference type="Proteomes" id="UP000030151">
    <property type="component" value="Unassembled WGS sequence"/>
</dbReference>
<comment type="caution">
    <text evidence="3">The sequence shown here is derived from an EMBL/GenBank/DDBJ whole genome shotgun (WGS) entry which is preliminary data.</text>
</comment>
<evidence type="ECO:0000256" key="2">
    <source>
        <dbReference type="SAM" id="Phobius"/>
    </source>
</evidence>
<feature type="region of interest" description="Disordered" evidence="1">
    <location>
        <begin position="1"/>
        <end position="51"/>
    </location>
</feature>
<feature type="transmembrane region" description="Helical" evidence="2">
    <location>
        <begin position="213"/>
        <end position="237"/>
    </location>
</feature>
<gene>
    <name evidence="3" type="ORF">X797_004404</name>
</gene>
<evidence type="ECO:0000313" key="4">
    <source>
        <dbReference type="Proteomes" id="UP000030151"/>
    </source>
</evidence>
<sequence>MTATSRETSLTRPPSIASAMSRDSPSRTLSAPTTLPQHPPASASALAAASPPSLAKRDGTCGDGRHNCLDINQPDACCDNQSYCFVNKSNEAGCCAIGSNCPDDSLCKSDFYYCTTTLTLSGVTAGGNSTTKGCCGRQCPQTSYYLCPSSLGGKCCPFNADCQAGGNCVMKRTASPTPPTTTPTTTTPADACPTCSPVVSVIEFDGLSSGAKAGIGVGVALGTSLLIALLVSIFVVYRRRAAARRDKFAAPDAANRAELTGTEVQVAQGSDGSQHAHASDANATLVEMAENQASPPPPAPERPVSPWEGANVETIDGLFELDGSQQVVHTCDAPEPAPPPEPEPNVCFPSHLGKG</sequence>
<reference evidence="3 4" key="1">
    <citation type="submission" date="2014-02" db="EMBL/GenBank/DDBJ databases">
        <title>The genome sequence of the entomopathogenic fungus Metarhizium robertsii ARSEF 2575.</title>
        <authorList>
            <person name="Giuliano Garisto Donzelli B."/>
            <person name="Roe B.A."/>
            <person name="Macmil S.L."/>
            <person name="Krasnoff S.B."/>
            <person name="Gibson D.M."/>
        </authorList>
    </citation>
    <scope>NUCLEOTIDE SEQUENCE [LARGE SCALE GENOMIC DNA]</scope>
    <source>
        <strain evidence="3 4">ARSEF 2575</strain>
    </source>
</reference>
<organism evidence="3 4">
    <name type="scientific">Metarhizium robertsii</name>
    <dbReference type="NCBI Taxonomy" id="568076"/>
    <lineage>
        <taxon>Eukaryota</taxon>
        <taxon>Fungi</taxon>
        <taxon>Dikarya</taxon>
        <taxon>Ascomycota</taxon>
        <taxon>Pezizomycotina</taxon>
        <taxon>Sordariomycetes</taxon>
        <taxon>Hypocreomycetidae</taxon>
        <taxon>Hypocreales</taxon>
        <taxon>Clavicipitaceae</taxon>
        <taxon>Metarhizium</taxon>
    </lineage>
</organism>
<feature type="compositionally biased region" description="Low complexity" evidence="1">
    <location>
        <begin position="40"/>
        <end position="51"/>
    </location>
</feature>
<keyword evidence="2" id="KW-0812">Transmembrane</keyword>
<evidence type="ECO:0000256" key="1">
    <source>
        <dbReference type="SAM" id="MobiDB-lite"/>
    </source>
</evidence>
<name>A0A0A1UXE7_9HYPO</name>
<feature type="compositionally biased region" description="Polar residues" evidence="1">
    <location>
        <begin position="21"/>
        <end position="36"/>
    </location>
</feature>
<dbReference type="eggNOG" id="ENOG502RJED">
    <property type="taxonomic scope" value="Eukaryota"/>
</dbReference>
<dbReference type="OrthoDB" id="4499262at2759"/>
<feature type="compositionally biased region" description="Pro residues" evidence="1">
    <location>
        <begin position="294"/>
        <end position="303"/>
    </location>
</feature>
<dbReference type="HOGENOM" id="CLU_826618_0_0_1"/>
<feature type="region of interest" description="Disordered" evidence="1">
    <location>
        <begin position="289"/>
        <end position="310"/>
    </location>
</feature>
<evidence type="ECO:0000313" key="3">
    <source>
        <dbReference type="EMBL" id="EXV02275.1"/>
    </source>
</evidence>